<dbReference type="EMBL" id="NJBA01000007">
    <property type="protein sequence ID" value="OWP49253.1"/>
    <property type="molecule type" value="Genomic_DNA"/>
</dbReference>
<sequence length="83" mass="9112">MKLLRVFPVLLLTGCTSIAPAPVEVRVPVPVPCQAPAVETPRFATADLRPADDLQTKVRALLAERQQHLAYETRLRAALEACH</sequence>
<feature type="chain" id="PRO_5012964469" description="Lipoprotein" evidence="1">
    <location>
        <begin position="22"/>
        <end position="83"/>
    </location>
</feature>
<gene>
    <name evidence="2" type="ORF">CEG18_21215</name>
</gene>
<comment type="caution">
    <text evidence="2">The sequence shown here is derived from an EMBL/GenBank/DDBJ whole genome shotgun (WGS) entry which is preliminary data.</text>
</comment>
<evidence type="ECO:0000313" key="2">
    <source>
        <dbReference type="EMBL" id="OWP49253.1"/>
    </source>
</evidence>
<protein>
    <recommendedName>
        <fullName evidence="4">Lipoprotein</fullName>
    </recommendedName>
</protein>
<evidence type="ECO:0008006" key="4">
    <source>
        <dbReference type="Google" id="ProtNLM"/>
    </source>
</evidence>
<proteinExistence type="predicted"/>
<reference evidence="2 3" key="1">
    <citation type="submission" date="2017-06" db="EMBL/GenBank/DDBJ databases">
        <title>Draft genome of Pseudomonas nitroreducens DF05.</title>
        <authorList>
            <person name="Iyer R."/>
        </authorList>
    </citation>
    <scope>NUCLEOTIDE SEQUENCE [LARGE SCALE GENOMIC DNA]</scope>
    <source>
        <strain evidence="2 3">DF05</strain>
    </source>
</reference>
<dbReference type="eggNOG" id="ENOG5033IZZ">
    <property type="taxonomic scope" value="Bacteria"/>
</dbReference>
<feature type="signal peptide" evidence="1">
    <location>
        <begin position="1"/>
        <end position="21"/>
    </location>
</feature>
<organism evidence="2 3">
    <name type="scientific">Pseudomonas nitroreducens</name>
    <dbReference type="NCBI Taxonomy" id="46680"/>
    <lineage>
        <taxon>Bacteria</taxon>
        <taxon>Pseudomonadati</taxon>
        <taxon>Pseudomonadota</taxon>
        <taxon>Gammaproteobacteria</taxon>
        <taxon>Pseudomonadales</taxon>
        <taxon>Pseudomonadaceae</taxon>
        <taxon>Pseudomonas</taxon>
    </lineage>
</organism>
<name>A0A246F7T2_PSENT</name>
<keyword evidence="1" id="KW-0732">Signal</keyword>
<dbReference type="Proteomes" id="UP000198145">
    <property type="component" value="Unassembled WGS sequence"/>
</dbReference>
<evidence type="ECO:0000313" key="3">
    <source>
        <dbReference type="Proteomes" id="UP000198145"/>
    </source>
</evidence>
<dbReference type="RefSeq" id="WP_088420386.1">
    <property type="nucleotide sequence ID" value="NZ_NJBA01000007.1"/>
</dbReference>
<dbReference type="AlphaFoldDB" id="A0A246F7T2"/>
<accession>A0A246F7T2</accession>
<evidence type="ECO:0000256" key="1">
    <source>
        <dbReference type="SAM" id="SignalP"/>
    </source>
</evidence>